<evidence type="ECO:0000313" key="2">
    <source>
        <dbReference type="Proteomes" id="UP000320496"/>
    </source>
</evidence>
<dbReference type="Proteomes" id="UP000320496">
    <property type="component" value="Chromosome"/>
</dbReference>
<accession>A0A517Z4K1</accession>
<keyword evidence="2" id="KW-1185">Reference proteome</keyword>
<name>A0A517Z4K1_9PLAN</name>
<dbReference type="Gene3D" id="3.40.720.10">
    <property type="entry name" value="Alkaline Phosphatase, subunit A"/>
    <property type="match status" value="1"/>
</dbReference>
<dbReference type="Pfam" id="PF07394">
    <property type="entry name" value="DUF1501"/>
    <property type="match status" value="1"/>
</dbReference>
<dbReference type="PANTHER" id="PTHR43737">
    <property type="entry name" value="BLL7424 PROTEIN"/>
    <property type="match status" value="1"/>
</dbReference>
<dbReference type="OrthoDB" id="252850at2"/>
<organism evidence="1 2">
    <name type="scientific">Maioricimonas rarisocia</name>
    <dbReference type="NCBI Taxonomy" id="2528026"/>
    <lineage>
        <taxon>Bacteria</taxon>
        <taxon>Pseudomonadati</taxon>
        <taxon>Planctomycetota</taxon>
        <taxon>Planctomycetia</taxon>
        <taxon>Planctomycetales</taxon>
        <taxon>Planctomycetaceae</taxon>
        <taxon>Maioricimonas</taxon>
    </lineage>
</organism>
<evidence type="ECO:0000313" key="1">
    <source>
        <dbReference type="EMBL" id="QDU37412.1"/>
    </source>
</evidence>
<dbReference type="SUPFAM" id="SSF53649">
    <property type="entry name" value="Alkaline phosphatase-like"/>
    <property type="match status" value="1"/>
</dbReference>
<evidence type="ECO:0008006" key="3">
    <source>
        <dbReference type="Google" id="ProtNLM"/>
    </source>
</evidence>
<dbReference type="RefSeq" id="WP_145368220.1">
    <property type="nucleotide sequence ID" value="NZ_CP036275.1"/>
</dbReference>
<dbReference type="AlphaFoldDB" id="A0A517Z4K1"/>
<dbReference type="KEGG" id="mri:Mal4_17240"/>
<protein>
    <recommendedName>
        <fullName evidence="3">DUF1501 domain-containing protein</fullName>
    </recommendedName>
</protein>
<dbReference type="InterPro" id="IPR010869">
    <property type="entry name" value="DUF1501"/>
</dbReference>
<gene>
    <name evidence="1" type="ORF">Mal4_17240</name>
</gene>
<dbReference type="PANTHER" id="PTHR43737:SF1">
    <property type="entry name" value="DUF1501 DOMAIN-CONTAINING PROTEIN"/>
    <property type="match status" value="1"/>
</dbReference>
<proteinExistence type="predicted"/>
<dbReference type="EMBL" id="CP036275">
    <property type="protein sequence ID" value="QDU37412.1"/>
    <property type="molecule type" value="Genomic_DNA"/>
</dbReference>
<sequence length="462" mass="50816">MPERPRRRSTISRRDLLRVGAIGGSALTLPRLLQAESQSGRSGRSCILIILSGGPGQHETFDPKPEAPQEIRGLYAPIATRTPGVQLTEMLPGLAQRSDRYCLIRSMSHGDVVHVSAVHTMLTAQTDGSPANDSPFVGSLVSKFSPSPADVPSYVWLHNMKTGTNKVPRYESGLGEIGFQHAPLRIGYELDNPSRPDFRVNEFDPREGLTVDLLRNRRNLLDQLEQSASLATVNPEYDRYREKAWNLLTGPGARHACDLNREEQTTRDRYGRHPLGQYCLMARRLVEAGVRLVTVTAWPGLAPGETKPTVTQVWDTHDNLYKEGDSMFGSGPFGMKWSLPRLDQALSALFDDLHERGLLEDTFVAVVGEFGRTPKFEGKGRGRGHWPNCYSALVAGAGVEGGTVYGESDRQGAYVASGRPVSQVDFGATLFHALGIDPHQRYGRDGFSARVNDGEPLLDIFG</sequence>
<dbReference type="InterPro" id="IPR006311">
    <property type="entry name" value="TAT_signal"/>
</dbReference>
<reference evidence="1 2" key="1">
    <citation type="submission" date="2019-02" db="EMBL/GenBank/DDBJ databases">
        <title>Deep-cultivation of Planctomycetes and their phenomic and genomic characterization uncovers novel biology.</title>
        <authorList>
            <person name="Wiegand S."/>
            <person name="Jogler M."/>
            <person name="Boedeker C."/>
            <person name="Pinto D."/>
            <person name="Vollmers J."/>
            <person name="Rivas-Marin E."/>
            <person name="Kohn T."/>
            <person name="Peeters S.H."/>
            <person name="Heuer A."/>
            <person name="Rast P."/>
            <person name="Oberbeckmann S."/>
            <person name="Bunk B."/>
            <person name="Jeske O."/>
            <person name="Meyerdierks A."/>
            <person name="Storesund J.E."/>
            <person name="Kallscheuer N."/>
            <person name="Luecker S."/>
            <person name="Lage O.M."/>
            <person name="Pohl T."/>
            <person name="Merkel B.J."/>
            <person name="Hornburger P."/>
            <person name="Mueller R.-W."/>
            <person name="Bruemmer F."/>
            <person name="Labrenz M."/>
            <person name="Spormann A.M."/>
            <person name="Op den Camp H."/>
            <person name="Overmann J."/>
            <person name="Amann R."/>
            <person name="Jetten M.S.M."/>
            <person name="Mascher T."/>
            <person name="Medema M.H."/>
            <person name="Devos D.P."/>
            <person name="Kaster A.-K."/>
            <person name="Ovreas L."/>
            <person name="Rohde M."/>
            <person name="Galperin M.Y."/>
            <person name="Jogler C."/>
        </authorList>
    </citation>
    <scope>NUCLEOTIDE SEQUENCE [LARGE SCALE GENOMIC DNA]</scope>
    <source>
        <strain evidence="1 2">Mal4</strain>
    </source>
</reference>
<dbReference type="PROSITE" id="PS51318">
    <property type="entry name" value="TAT"/>
    <property type="match status" value="1"/>
</dbReference>
<dbReference type="InterPro" id="IPR017850">
    <property type="entry name" value="Alkaline_phosphatase_core_sf"/>
</dbReference>